<accession>A0A7C9RY91</accession>
<evidence type="ECO:0000256" key="4">
    <source>
        <dbReference type="ARBA" id="ARBA00012438"/>
    </source>
</evidence>
<evidence type="ECO:0000259" key="17">
    <source>
        <dbReference type="PROSITE" id="PS50109"/>
    </source>
</evidence>
<dbReference type="Proteomes" id="UP000481360">
    <property type="component" value="Unassembled WGS sequence"/>
</dbReference>
<dbReference type="EMBL" id="JAAMPJ010000018">
    <property type="protein sequence ID" value="NGY65884.1"/>
    <property type="molecule type" value="Genomic_DNA"/>
</dbReference>
<dbReference type="InterPro" id="IPR005467">
    <property type="entry name" value="His_kinase_dom"/>
</dbReference>
<dbReference type="InterPro" id="IPR003594">
    <property type="entry name" value="HATPase_dom"/>
</dbReference>
<dbReference type="Pfam" id="PF02518">
    <property type="entry name" value="HATPase_c"/>
    <property type="match status" value="1"/>
</dbReference>
<evidence type="ECO:0000256" key="8">
    <source>
        <dbReference type="ARBA" id="ARBA00022679"/>
    </source>
</evidence>
<dbReference type="GO" id="GO:0046983">
    <property type="term" value="F:protein dimerization activity"/>
    <property type="evidence" value="ECO:0007669"/>
    <property type="project" value="InterPro"/>
</dbReference>
<evidence type="ECO:0000256" key="3">
    <source>
        <dbReference type="ARBA" id="ARBA00004496"/>
    </source>
</evidence>
<dbReference type="InterPro" id="IPR050482">
    <property type="entry name" value="Sensor_HK_TwoCompSys"/>
</dbReference>
<dbReference type="InterPro" id="IPR017205">
    <property type="entry name" value="Sig_transdc_His_kinase_ChrS"/>
</dbReference>
<evidence type="ECO:0000256" key="14">
    <source>
        <dbReference type="ARBA" id="ARBA00024827"/>
    </source>
</evidence>
<keyword evidence="7" id="KW-0963">Cytoplasm</keyword>
<evidence type="ECO:0000256" key="11">
    <source>
        <dbReference type="ARBA" id="ARBA00023004"/>
    </source>
</evidence>
<comment type="caution">
    <text evidence="18">The sequence shown here is derived from an EMBL/GenBank/DDBJ whole genome shotgun (WGS) entry which is preliminary data.</text>
</comment>
<dbReference type="Gene3D" id="3.30.565.10">
    <property type="entry name" value="Histidine kinase-like ATPase, C-terminal domain"/>
    <property type="match status" value="1"/>
</dbReference>
<dbReference type="PIRSF" id="PIRSF037434">
    <property type="entry name" value="STHK_ChrS"/>
    <property type="match status" value="1"/>
</dbReference>
<keyword evidence="16" id="KW-0472">Membrane</keyword>
<dbReference type="InterPro" id="IPR036890">
    <property type="entry name" value="HATPase_C_sf"/>
</dbReference>
<comment type="subcellular location">
    <subcellularLocation>
        <location evidence="3">Cytoplasm</location>
    </subcellularLocation>
</comment>
<keyword evidence="16" id="KW-0812">Transmembrane</keyword>
<dbReference type="PRINTS" id="PR00344">
    <property type="entry name" value="BCTRLSENSOR"/>
</dbReference>
<dbReference type="GO" id="GO:0000155">
    <property type="term" value="F:phosphorelay sensor kinase activity"/>
    <property type="evidence" value="ECO:0007669"/>
    <property type="project" value="InterPro"/>
</dbReference>
<keyword evidence="16" id="KW-1133">Transmembrane helix</keyword>
<proteinExistence type="predicted"/>
<organism evidence="18 19">
    <name type="scientific">Lentzea alba</name>
    <dbReference type="NCBI Taxonomy" id="2714351"/>
    <lineage>
        <taxon>Bacteria</taxon>
        <taxon>Bacillati</taxon>
        <taxon>Actinomycetota</taxon>
        <taxon>Actinomycetes</taxon>
        <taxon>Pseudonocardiales</taxon>
        <taxon>Pseudonocardiaceae</taxon>
        <taxon>Lentzea</taxon>
    </lineage>
</organism>
<dbReference type="PANTHER" id="PTHR24421">
    <property type="entry name" value="NITRATE/NITRITE SENSOR PROTEIN NARX-RELATED"/>
    <property type="match status" value="1"/>
</dbReference>
<evidence type="ECO:0000256" key="16">
    <source>
        <dbReference type="SAM" id="Phobius"/>
    </source>
</evidence>
<comment type="cofactor">
    <cofactor evidence="2">
        <name>[4Fe-4S] cluster</name>
        <dbReference type="ChEBI" id="CHEBI:49883"/>
    </cofactor>
</comment>
<comment type="function">
    <text evidence="14">Member of the two-component regulatory system NreB/NreC involved in the control of dissimilatory nitrate/nitrite reduction in response to oxygen. NreB functions as a direct oxygen sensor histidine kinase which is autophosphorylated, in the absence of oxygen, probably at the conserved histidine residue, and transfers its phosphate group probably to a conserved aspartate residue of NreC. NreB/NreC activates the expression of the nitrate (narGHJI) and nitrite (nir) reductase operons, as well as the putative nitrate transporter gene narT.</text>
</comment>
<feature type="transmembrane region" description="Helical" evidence="16">
    <location>
        <begin position="131"/>
        <end position="148"/>
    </location>
</feature>
<evidence type="ECO:0000256" key="1">
    <source>
        <dbReference type="ARBA" id="ARBA00000085"/>
    </source>
</evidence>
<feature type="domain" description="Histidine kinase" evidence="17">
    <location>
        <begin position="294"/>
        <end position="385"/>
    </location>
</feature>
<keyword evidence="12" id="KW-0902">Two-component regulatory system</keyword>
<keyword evidence="19" id="KW-1185">Reference proteome</keyword>
<keyword evidence="6" id="KW-0004">4Fe-4S</keyword>
<keyword evidence="13" id="KW-0411">Iron-sulfur</keyword>
<protein>
    <recommendedName>
        <fullName evidence="5">Oxygen sensor histidine kinase NreB</fullName>
        <ecNumber evidence="4">2.7.13.3</ecNumber>
    </recommendedName>
    <alternativeName>
        <fullName evidence="15">Nitrogen regulation protein B</fullName>
    </alternativeName>
</protein>
<dbReference type="InterPro" id="IPR004358">
    <property type="entry name" value="Sig_transdc_His_kin-like_C"/>
</dbReference>
<dbReference type="GO" id="GO:0005737">
    <property type="term" value="C:cytoplasm"/>
    <property type="evidence" value="ECO:0007669"/>
    <property type="project" value="UniProtKB-SubCell"/>
</dbReference>
<keyword evidence="8" id="KW-0808">Transferase</keyword>
<evidence type="ECO:0000313" key="19">
    <source>
        <dbReference type="Proteomes" id="UP000481360"/>
    </source>
</evidence>
<feature type="transmembrane region" description="Helical" evidence="16">
    <location>
        <begin position="105"/>
        <end position="125"/>
    </location>
</feature>
<dbReference type="GO" id="GO:0046872">
    <property type="term" value="F:metal ion binding"/>
    <property type="evidence" value="ECO:0007669"/>
    <property type="project" value="UniProtKB-KW"/>
</dbReference>
<dbReference type="SMART" id="SM00387">
    <property type="entry name" value="HATPase_c"/>
    <property type="match status" value="1"/>
</dbReference>
<feature type="transmembrane region" description="Helical" evidence="16">
    <location>
        <begin position="27"/>
        <end position="50"/>
    </location>
</feature>
<evidence type="ECO:0000256" key="5">
    <source>
        <dbReference type="ARBA" id="ARBA00017322"/>
    </source>
</evidence>
<reference evidence="18 19" key="1">
    <citation type="submission" date="2020-03" db="EMBL/GenBank/DDBJ databases">
        <title>Isolation and identification of active actinomycetes.</title>
        <authorList>
            <person name="Sun X."/>
        </authorList>
    </citation>
    <scope>NUCLEOTIDE SEQUENCE [LARGE SCALE GENOMIC DNA]</scope>
    <source>
        <strain evidence="18 19">NEAU-D13</strain>
    </source>
</reference>
<evidence type="ECO:0000256" key="6">
    <source>
        <dbReference type="ARBA" id="ARBA00022485"/>
    </source>
</evidence>
<evidence type="ECO:0000256" key="13">
    <source>
        <dbReference type="ARBA" id="ARBA00023014"/>
    </source>
</evidence>
<sequence length="390" mass="42519">MVLTHLPHLLFFVVVCAATVRLARLNIALCWQIVAISSALATVYAAGLALRSRLGAVARHGWAAALILLWAALLARNPSFLTVAYVWCAVPLACAVLRVLGRRGAVVAVSAITAVLVGQLIWATGRFDFEVVLIPVAAVWGVVGLYRAQQRDAEERQRLVEELRGTRDVLAQEQRRAGVLEERARIARDLHDTLAQDLSGGVMLLQAAERNWERQPDVARTRVRMVADGLSASLAETRRIITDLTPSVITETGLAGALRLLCDRAQQHETAERVEFRAVEPHHTDLDEQVATTLFRVAQSALANIREHAHATTVTMTLRERQERVELEVRDNGVGFDRTSEVTRSGRGFGLRSAQTRLLECGGALDVDSAPGRGTRIVAAVPVRLAAAVS</sequence>
<dbReference type="Pfam" id="PF07730">
    <property type="entry name" value="HisKA_3"/>
    <property type="match status" value="1"/>
</dbReference>
<dbReference type="InterPro" id="IPR011712">
    <property type="entry name" value="Sig_transdc_His_kin_sub3_dim/P"/>
</dbReference>
<dbReference type="RefSeq" id="WP_166055059.1">
    <property type="nucleotide sequence ID" value="NZ_JAAMPJ010000018.1"/>
</dbReference>
<dbReference type="GO" id="GO:0016020">
    <property type="term" value="C:membrane"/>
    <property type="evidence" value="ECO:0007669"/>
    <property type="project" value="InterPro"/>
</dbReference>
<keyword evidence="10 18" id="KW-0418">Kinase</keyword>
<evidence type="ECO:0000256" key="7">
    <source>
        <dbReference type="ARBA" id="ARBA00022490"/>
    </source>
</evidence>
<keyword evidence="9" id="KW-0479">Metal-binding</keyword>
<name>A0A7C9RY91_9PSEU</name>
<dbReference type="GO" id="GO:0051539">
    <property type="term" value="F:4 iron, 4 sulfur cluster binding"/>
    <property type="evidence" value="ECO:0007669"/>
    <property type="project" value="UniProtKB-KW"/>
</dbReference>
<evidence type="ECO:0000256" key="10">
    <source>
        <dbReference type="ARBA" id="ARBA00022777"/>
    </source>
</evidence>
<dbReference type="AlphaFoldDB" id="A0A7C9RY91"/>
<dbReference type="EC" id="2.7.13.3" evidence="4"/>
<evidence type="ECO:0000256" key="9">
    <source>
        <dbReference type="ARBA" id="ARBA00022723"/>
    </source>
</evidence>
<gene>
    <name evidence="18" type="ORF">G7043_44055</name>
</gene>
<dbReference type="SUPFAM" id="SSF55874">
    <property type="entry name" value="ATPase domain of HSP90 chaperone/DNA topoisomerase II/histidine kinase"/>
    <property type="match status" value="1"/>
</dbReference>
<evidence type="ECO:0000256" key="2">
    <source>
        <dbReference type="ARBA" id="ARBA00001966"/>
    </source>
</evidence>
<evidence type="ECO:0000256" key="15">
    <source>
        <dbReference type="ARBA" id="ARBA00030800"/>
    </source>
</evidence>
<dbReference type="Gene3D" id="1.20.5.1930">
    <property type="match status" value="1"/>
</dbReference>
<dbReference type="CDD" id="cd16917">
    <property type="entry name" value="HATPase_UhpB-NarQ-NarX-like"/>
    <property type="match status" value="1"/>
</dbReference>
<dbReference type="PROSITE" id="PS50109">
    <property type="entry name" value="HIS_KIN"/>
    <property type="match status" value="1"/>
</dbReference>
<evidence type="ECO:0000256" key="12">
    <source>
        <dbReference type="ARBA" id="ARBA00023012"/>
    </source>
</evidence>
<keyword evidence="11" id="KW-0408">Iron</keyword>
<comment type="catalytic activity">
    <reaction evidence="1">
        <text>ATP + protein L-histidine = ADP + protein N-phospho-L-histidine.</text>
        <dbReference type="EC" id="2.7.13.3"/>
    </reaction>
</comment>
<evidence type="ECO:0000313" key="18">
    <source>
        <dbReference type="EMBL" id="NGY65884.1"/>
    </source>
</evidence>